<dbReference type="STRING" id="1505087.AYJ54_39520"/>
<evidence type="ECO:0000313" key="7">
    <source>
        <dbReference type="Proteomes" id="UP000076959"/>
    </source>
</evidence>
<keyword evidence="7" id="KW-1185">Reference proteome</keyword>
<evidence type="ECO:0000313" key="6">
    <source>
        <dbReference type="EMBL" id="OAF15468.1"/>
    </source>
</evidence>
<organism evidence="6 7">
    <name type="scientific">Bradyrhizobium centrolobii</name>
    <dbReference type="NCBI Taxonomy" id="1505087"/>
    <lineage>
        <taxon>Bacteria</taxon>
        <taxon>Pseudomonadati</taxon>
        <taxon>Pseudomonadota</taxon>
        <taxon>Alphaproteobacteria</taxon>
        <taxon>Hyphomicrobiales</taxon>
        <taxon>Nitrobacteraceae</taxon>
        <taxon>Bradyrhizobium</taxon>
    </lineage>
</organism>
<keyword evidence="3" id="KW-1133">Transmembrane helix</keyword>
<evidence type="ECO:0000256" key="4">
    <source>
        <dbReference type="ARBA" id="ARBA00023136"/>
    </source>
</evidence>
<evidence type="ECO:0000256" key="1">
    <source>
        <dbReference type="ARBA" id="ARBA00004167"/>
    </source>
</evidence>
<comment type="caution">
    <text evidence="6">The sequence shown here is derived from an EMBL/GenBank/DDBJ whole genome shotgun (WGS) entry which is preliminary data.</text>
</comment>
<dbReference type="InterPro" id="IPR007452">
    <property type="entry name" value="TamB_C"/>
</dbReference>
<gene>
    <name evidence="6" type="ORF">AYJ54_39520</name>
</gene>
<comment type="subcellular location">
    <subcellularLocation>
        <location evidence="1">Membrane</location>
        <topology evidence="1">Single-pass membrane protein</topology>
    </subcellularLocation>
</comment>
<evidence type="ECO:0000256" key="2">
    <source>
        <dbReference type="ARBA" id="ARBA00022692"/>
    </source>
</evidence>
<dbReference type="EMBL" id="LUUB01000022">
    <property type="protein sequence ID" value="OAF15468.1"/>
    <property type="molecule type" value="Genomic_DNA"/>
</dbReference>
<evidence type="ECO:0000256" key="3">
    <source>
        <dbReference type="ARBA" id="ARBA00022989"/>
    </source>
</evidence>
<sequence>MPQDEILSRILFQKASGSLTTSQAVQLAGAAAQFASGGEGTVDRMRRSLGVDNLNVGAGAGGPMVGPRARSATG</sequence>
<dbReference type="RefSeq" id="WP_063696398.1">
    <property type="nucleotide sequence ID" value="NZ_LUUB01000022.1"/>
</dbReference>
<protein>
    <recommendedName>
        <fullName evidence="5">Translocation and assembly module TamB C-terminal domain-containing protein</fullName>
    </recommendedName>
</protein>
<reference evidence="6 7" key="1">
    <citation type="submission" date="2016-03" db="EMBL/GenBank/DDBJ databases">
        <title>Draft Genome Sequence of the Strain BR 10245 (Bradyrhizobium sp.) isolated from nodules of Centrolobium paraense.</title>
        <authorList>
            <person name="Simoes-Araujo J.L.Sr."/>
            <person name="Barauna A.C."/>
            <person name="Silva K."/>
            <person name="Zilli J.E."/>
        </authorList>
    </citation>
    <scope>NUCLEOTIDE SEQUENCE [LARGE SCALE GENOMIC DNA]</scope>
    <source>
        <strain evidence="6 7">BR 10245</strain>
    </source>
</reference>
<dbReference type="GO" id="GO:0005886">
    <property type="term" value="C:plasma membrane"/>
    <property type="evidence" value="ECO:0007669"/>
    <property type="project" value="InterPro"/>
</dbReference>
<dbReference type="Proteomes" id="UP000076959">
    <property type="component" value="Unassembled WGS sequence"/>
</dbReference>
<accession>A0A176Z489</accession>
<dbReference type="Pfam" id="PF04357">
    <property type="entry name" value="TamB"/>
    <property type="match status" value="1"/>
</dbReference>
<keyword evidence="2" id="KW-0812">Transmembrane</keyword>
<proteinExistence type="predicted"/>
<keyword evidence="4" id="KW-0472">Membrane</keyword>
<feature type="domain" description="Translocation and assembly module TamB C-terminal" evidence="5">
    <location>
        <begin position="1"/>
        <end position="60"/>
    </location>
</feature>
<name>A0A176Z489_9BRAD</name>
<dbReference type="GO" id="GO:0009306">
    <property type="term" value="P:protein secretion"/>
    <property type="evidence" value="ECO:0007669"/>
    <property type="project" value="InterPro"/>
</dbReference>
<evidence type="ECO:0000259" key="5">
    <source>
        <dbReference type="Pfam" id="PF04357"/>
    </source>
</evidence>
<dbReference type="AlphaFoldDB" id="A0A176Z489"/>